<dbReference type="InterPro" id="IPR050316">
    <property type="entry name" value="Tyrosinase/Hemocyanin"/>
</dbReference>
<feature type="region of interest" description="Disordered" evidence="3">
    <location>
        <begin position="273"/>
        <end position="295"/>
    </location>
</feature>
<dbReference type="PANTHER" id="PTHR11474:SF125">
    <property type="entry name" value="N-ACETYL-6-HYDROXYTRYPTOPHAN OXIDASE IVOB-RELATED"/>
    <property type="match status" value="1"/>
</dbReference>
<feature type="domain" description="Tyrosinase copper-binding" evidence="5">
    <location>
        <begin position="368"/>
        <end position="379"/>
    </location>
</feature>
<evidence type="ECO:0000313" key="7">
    <source>
        <dbReference type="Proteomes" id="UP001265746"/>
    </source>
</evidence>
<keyword evidence="7" id="KW-1185">Reference proteome</keyword>
<evidence type="ECO:0000256" key="3">
    <source>
        <dbReference type="SAM" id="MobiDB-lite"/>
    </source>
</evidence>
<evidence type="ECO:0000256" key="1">
    <source>
        <dbReference type="ARBA" id="ARBA00022723"/>
    </source>
</evidence>
<feature type="compositionally biased region" description="Polar residues" evidence="3">
    <location>
        <begin position="273"/>
        <end position="282"/>
    </location>
</feature>
<accession>A0AAD9SAU8</accession>
<evidence type="ECO:0000313" key="6">
    <source>
        <dbReference type="EMBL" id="KAK2603302.1"/>
    </source>
</evidence>
<dbReference type="EMBL" id="JAUJFL010000005">
    <property type="protein sequence ID" value="KAK2603302.1"/>
    <property type="molecule type" value="Genomic_DNA"/>
</dbReference>
<dbReference type="Proteomes" id="UP001265746">
    <property type="component" value="Unassembled WGS sequence"/>
</dbReference>
<organism evidence="6 7">
    <name type="scientific">Phomopsis amygdali</name>
    <name type="common">Fusicoccum amygdali</name>
    <dbReference type="NCBI Taxonomy" id="1214568"/>
    <lineage>
        <taxon>Eukaryota</taxon>
        <taxon>Fungi</taxon>
        <taxon>Dikarya</taxon>
        <taxon>Ascomycota</taxon>
        <taxon>Pezizomycotina</taxon>
        <taxon>Sordariomycetes</taxon>
        <taxon>Sordariomycetidae</taxon>
        <taxon>Diaporthales</taxon>
        <taxon>Diaporthaceae</taxon>
        <taxon>Diaporthe</taxon>
    </lineage>
</organism>
<dbReference type="InterPro" id="IPR002227">
    <property type="entry name" value="Tyrosinase_Cu-bd"/>
</dbReference>
<dbReference type="GO" id="GO:0016491">
    <property type="term" value="F:oxidoreductase activity"/>
    <property type="evidence" value="ECO:0007669"/>
    <property type="project" value="UniProtKB-KW"/>
</dbReference>
<feature type="chain" id="PRO_5042088010" description="Tyrosinase copper-binding domain-containing protein" evidence="4">
    <location>
        <begin position="19"/>
        <end position="447"/>
    </location>
</feature>
<protein>
    <recommendedName>
        <fullName evidence="5">Tyrosinase copper-binding domain-containing protein</fullName>
    </recommendedName>
</protein>
<dbReference type="InterPro" id="IPR008922">
    <property type="entry name" value="Di-copper_centre_dom_sf"/>
</dbReference>
<dbReference type="SUPFAM" id="SSF48056">
    <property type="entry name" value="Di-copper centre-containing domain"/>
    <property type="match status" value="1"/>
</dbReference>
<keyword evidence="1" id="KW-0479">Metal-binding</keyword>
<dbReference type="AlphaFoldDB" id="A0AAD9SAU8"/>
<keyword evidence="4" id="KW-0732">Signal</keyword>
<feature type="signal peptide" evidence="4">
    <location>
        <begin position="1"/>
        <end position="18"/>
    </location>
</feature>
<evidence type="ECO:0000256" key="4">
    <source>
        <dbReference type="SAM" id="SignalP"/>
    </source>
</evidence>
<sequence length="447" mass="49779">MWNICSLLLSSLLIGARAAKVQAPATSFSQKIEIVRNPVYPLDDVDKLEEATMPKVDEWLNKKMSNGSNNGCTMENAIVRREWYVCRYSEEISTLLIHVDRSDLSEAHRQDYVAAVTCLMKLPTTVNLTRFPGALSRYDDFVAYHMTHASLVLDIRAKGASLIKTGSVQLHDNLHLFGAHKYFVWLFEKALRDECGYTGYQPYMNYDRYASDPFNSPLLNGNASSLGGNGVLEPTYKGIPQPGRTPNIIKSNGGGGCVKEGPFSDMIVSLGPTSTSTGTNLPKNPRADGTGPNPRCLRRDINKDALMGATADRVFNLITKSQDINSFYNTLLGMPPPKNDSYPWGVHTAGHYVAAVDPGGDPMTSPGDPLFYFHHTSLDRIWWIWQMQDVDNRLYALPNGTMPMRRRQATDPQDVIVDMEWLGPPIKLFETHDQLGGNDGAFCYVYV</sequence>
<dbReference type="PROSITE" id="PS00498">
    <property type="entry name" value="TYROSINASE_2"/>
    <property type="match status" value="1"/>
</dbReference>
<dbReference type="Pfam" id="PF00264">
    <property type="entry name" value="Tyrosinase"/>
    <property type="match status" value="1"/>
</dbReference>
<comment type="caution">
    <text evidence="6">The sequence shown here is derived from an EMBL/GenBank/DDBJ whole genome shotgun (WGS) entry which is preliminary data.</text>
</comment>
<dbReference type="PANTHER" id="PTHR11474">
    <property type="entry name" value="TYROSINASE FAMILY MEMBER"/>
    <property type="match status" value="1"/>
</dbReference>
<evidence type="ECO:0000256" key="2">
    <source>
        <dbReference type="ARBA" id="ARBA00023002"/>
    </source>
</evidence>
<reference evidence="6" key="1">
    <citation type="submission" date="2023-06" db="EMBL/GenBank/DDBJ databases">
        <authorList>
            <person name="Noh H."/>
        </authorList>
    </citation>
    <scope>NUCLEOTIDE SEQUENCE</scope>
    <source>
        <strain evidence="6">DUCC20226</strain>
    </source>
</reference>
<gene>
    <name evidence="6" type="ORF">N8I77_009768</name>
</gene>
<evidence type="ECO:0000259" key="5">
    <source>
        <dbReference type="PROSITE" id="PS00498"/>
    </source>
</evidence>
<name>A0AAD9SAU8_PHOAM</name>
<proteinExistence type="predicted"/>
<keyword evidence="2" id="KW-0560">Oxidoreductase</keyword>
<dbReference type="GO" id="GO:0046872">
    <property type="term" value="F:metal ion binding"/>
    <property type="evidence" value="ECO:0007669"/>
    <property type="project" value="UniProtKB-KW"/>
</dbReference>
<dbReference type="Gene3D" id="1.10.1280.10">
    <property type="entry name" value="Di-copper center containing domain from catechol oxidase"/>
    <property type="match status" value="1"/>
</dbReference>